<dbReference type="EMBL" id="WSSB01000005">
    <property type="protein sequence ID" value="MXR36604.1"/>
    <property type="molecule type" value="Genomic_DNA"/>
</dbReference>
<feature type="domain" description="Leucine-binding protein" evidence="5">
    <location>
        <begin position="18"/>
        <end position="358"/>
    </location>
</feature>
<sequence length="392" mass="42907">MLPLLLGTAQAAPSTPPPLRIGVTGAFTGNSSPMGLSMREGIRLATEEINSQGGIGGRILQLVERDDAGQNERGIRIAHEFTTRQKLDAVIGFVNTPVVLASIGIYQQARMPVMVTIATAPEILQRHQQAPVHYIFRVSAPDDTQAELIVQEAVRRDGLRRVAIFADTTPYGRNGQAQLLKALARRGLKPVNIENFGQNERDLNLALARSKDAGAETLLTYGIGSPLAAIANGMKKMGWHVPIMGSWTLSMSNFIDQAGPNAEGTRMVQTFIENSNEIRQQAFSKRFYQRFHTKRMRSPSAVAQGYDGMLLLAQGLRESQGEGGVKLVQALEELRNPVEGVIARYERPYSRHDHEAIDDSIPLIGIVRIGSVTFAHPQDRMRALPKPAPAIP</sequence>
<evidence type="ECO:0000256" key="3">
    <source>
        <dbReference type="ARBA" id="ARBA00022729"/>
    </source>
</evidence>
<protein>
    <submittedName>
        <fullName evidence="6">ABC transporter substrate-binding protein</fullName>
    </submittedName>
</protein>
<dbReference type="InterPro" id="IPR051010">
    <property type="entry name" value="BCAA_transport"/>
</dbReference>
<dbReference type="InterPro" id="IPR028082">
    <property type="entry name" value="Peripla_BP_I"/>
</dbReference>
<dbReference type="Proteomes" id="UP000467214">
    <property type="component" value="Unassembled WGS sequence"/>
</dbReference>
<reference evidence="6 7" key="1">
    <citation type="submission" date="2019-12" db="EMBL/GenBank/DDBJ databases">
        <title>Neisseriaceae gen. nov. sp. Genome sequencing and assembly.</title>
        <authorList>
            <person name="Liu Z."/>
            <person name="Li A."/>
        </authorList>
    </citation>
    <scope>NUCLEOTIDE SEQUENCE [LARGE SCALE GENOMIC DNA]</scope>
    <source>
        <strain evidence="6 7">B2N2-7</strain>
    </source>
</reference>
<evidence type="ECO:0000256" key="1">
    <source>
        <dbReference type="ARBA" id="ARBA00010062"/>
    </source>
</evidence>
<evidence type="ECO:0000313" key="6">
    <source>
        <dbReference type="EMBL" id="MXR36604.1"/>
    </source>
</evidence>
<dbReference type="Pfam" id="PF13458">
    <property type="entry name" value="Peripla_BP_6"/>
    <property type="match status" value="1"/>
</dbReference>
<dbReference type="PRINTS" id="PR00337">
    <property type="entry name" value="LEUILEVALBP"/>
</dbReference>
<comment type="caution">
    <text evidence="6">The sequence shown here is derived from an EMBL/GenBank/DDBJ whole genome shotgun (WGS) entry which is preliminary data.</text>
</comment>
<name>A0A845BMV9_9NEIS</name>
<comment type="similarity">
    <text evidence="1">Belongs to the leucine-binding protein family.</text>
</comment>
<dbReference type="InterPro" id="IPR000709">
    <property type="entry name" value="Leu_Ile_Val-bd"/>
</dbReference>
<keyword evidence="4" id="KW-0029">Amino-acid transport</keyword>
<dbReference type="SUPFAM" id="SSF53822">
    <property type="entry name" value="Periplasmic binding protein-like I"/>
    <property type="match status" value="1"/>
</dbReference>
<evidence type="ECO:0000259" key="5">
    <source>
        <dbReference type="Pfam" id="PF13458"/>
    </source>
</evidence>
<proteinExistence type="inferred from homology"/>
<evidence type="ECO:0000256" key="2">
    <source>
        <dbReference type="ARBA" id="ARBA00022448"/>
    </source>
</evidence>
<dbReference type="PANTHER" id="PTHR30483">
    <property type="entry name" value="LEUCINE-SPECIFIC-BINDING PROTEIN"/>
    <property type="match status" value="1"/>
</dbReference>
<dbReference type="AlphaFoldDB" id="A0A845BMV9"/>
<dbReference type="CDD" id="cd06335">
    <property type="entry name" value="PBP1_ABC_ligand_binding-like"/>
    <property type="match status" value="1"/>
</dbReference>
<dbReference type="GO" id="GO:0006865">
    <property type="term" value="P:amino acid transport"/>
    <property type="evidence" value="ECO:0007669"/>
    <property type="project" value="UniProtKB-KW"/>
</dbReference>
<keyword evidence="3" id="KW-0732">Signal</keyword>
<dbReference type="PANTHER" id="PTHR30483:SF6">
    <property type="entry name" value="PERIPLASMIC BINDING PROTEIN OF ABC TRANSPORTER FOR NATURAL AMINO ACIDS"/>
    <property type="match status" value="1"/>
</dbReference>
<gene>
    <name evidence="6" type="ORF">GQF02_06440</name>
</gene>
<evidence type="ECO:0000313" key="7">
    <source>
        <dbReference type="Proteomes" id="UP000467214"/>
    </source>
</evidence>
<evidence type="ECO:0000256" key="4">
    <source>
        <dbReference type="ARBA" id="ARBA00022970"/>
    </source>
</evidence>
<dbReference type="InterPro" id="IPR028081">
    <property type="entry name" value="Leu-bd"/>
</dbReference>
<organism evidence="6 7">
    <name type="scientific">Craterilacuibacter sinensis</name>
    <dbReference type="NCBI Taxonomy" id="2686017"/>
    <lineage>
        <taxon>Bacteria</taxon>
        <taxon>Pseudomonadati</taxon>
        <taxon>Pseudomonadota</taxon>
        <taxon>Betaproteobacteria</taxon>
        <taxon>Neisseriales</taxon>
        <taxon>Neisseriaceae</taxon>
        <taxon>Craterilacuibacter</taxon>
    </lineage>
</organism>
<accession>A0A845BMV9</accession>
<keyword evidence="7" id="KW-1185">Reference proteome</keyword>
<dbReference type="Gene3D" id="3.40.50.2300">
    <property type="match status" value="2"/>
</dbReference>
<keyword evidence="2" id="KW-0813">Transport</keyword>